<dbReference type="EMBL" id="JAINUF010000003">
    <property type="protein sequence ID" value="KAJ8368274.1"/>
    <property type="molecule type" value="Genomic_DNA"/>
</dbReference>
<sequence length="143" mass="16275">MYFHVHFNIHHRLLCLILSQSPAAIRPCPQNSTSLHPIAMPVVWESVRAQCSQAFEVQPSSFPTERSKVAFVISRLSGRSLTWATAMWEQSAPACSNIQLFAGKMSKVFDQPGNYYYDYSYDYWGMVAGYVSDSDYDRVAEAY</sequence>
<reference evidence="2" key="1">
    <citation type="journal article" date="2023" name="Science">
        <title>Genome structures resolve the early diversification of teleost fishes.</title>
        <authorList>
            <person name="Parey E."/>
            <person name="Louis A."/>
            <person name="Montfort J."/>
            <person name="Bouchez O."/>
            <person name="Roques C."/>
            <person name="Iampietro C."/>
            <person name="Lluch J."/>
            <person name="Castinel A."/>
            <person name="Donnadieu C."/>
            <person name="Desvignes T."/>
            <person name="Floi Bucao C."/>
            <person name="Jouanno E."/>
            <person name="Wen M."/>
            <person name="Mejri S."/>
            <person name="Dirks R."/>
            <person name="Jansen H."/>
            <person name="Henkel C."/>
            <person name="Chen W.J."/>
            <person name="Zahm M."/>
            <person name="Cabau C."/>
            <person name="Klopp C."/>
            <person name="Thompson A.W."/>
            <person name="Robinson-Rechavi M."/>
            <person name="Braasch I."/>
            <person name="Lecointre G."/>
            <person name="Bobe J."/>
            <person name="Postlethwait J.H."/>
            <person name="Berthelot C."/>
            <person name="Roest Crollius H."/>
            <person name="Guiguen Y."/>
        </authorList>
    </citation>
    <scope>NUCLEOTIDE SEQUENCE</scope>
    <source>
        <strain evidence="2">WJC10195</strain>
    </source>
</reference>
<dbReference type="AlphaFoldDB" id="A0A9Q1FUV0"/>
<evidence type="ECO:0000256" key="1">
    <source>
        <dbReference type="SAM" id="SignalP"/>
    </source>
</evidence>
<protein>
    <recommendedName>
        <fullName evidence="4">DUF4939 domain-containing protein</fullName>
    </recommendedName>
</protein>
<accession>A0A9Q1FUV0</accession>
<organism evidence="2 3">
    <name type="scientific">Synaphobranchus kaupii</name>
    <name type="common">Kaup's arrowtooth eel</name>
    <dbReference type="NCBI Taxonomy" id="118154"/>
    <lineage>
        <taxon>Eukaryota</taxon>
        <taxon>Metazoa</taxon>
        <taxon>Chordata</taxon>
        <taxon>Craniata</taxon>
        <taxon>Vertebrata</taxon>
        <taxon>Euteleostomi</taxon>
        <taxon>Actinopterygii</taxon>
        <taxon>Neopterygii</taxon>
        <taxon>Teleostei</taxon>
        <taxon>Anguilliformes</taxon>
        <taxon>Synaphobranchidae</taxon>
        <taxon>Synaphobranchus</taxon>
    </lineage>
</organism>
<dbReference type="OrthoDB" id="8963439at2759"/>
<evidence type="ECO:0000313" key="2">
    <source>
        <dbReference type="EMBL" id="KAJ8368274.1"/>
    </source>
</evidence>
<keyword evidence="1" id="KW-0732">Signal</keyword>
<evidence type="ECO:0008006" key="4">
    <source>
        <dbReference type="Google" id="ProtNLM"/>
    </source>
</evidence>
<feature type="chain" id="PRO_5040211988" description="DUF4939 domain-containing protein" evidence="1">
    <location>
        <begin position="25"/>
        <end position="143"/>
    </location>
</feature>
<evidence type="ECO:0000313" key="3">
    <source>
        <dbReference type="Proteomes" id="UP001152622"/>
    </source>
</evidence>
<gene>
    <name evidence="2" type="ORF">SKAU_G00083020</name>
</gene>
<feature type="signal peptide" evidence="1">
    <location>
        <begin position="1"/>
        <end position="24"/>
    </location>
</feature>
<name>A0A9Q1FUV0_SYNKA</name>
<comment type="caution">
    <text evidence="2">The sequence shown here is derived from an EMBL/GenBank/DDBJ whole genome shotgun (WGS) entry which is preliminary data.</text>
</comment>
<keyword evidence="3" id="KW-1185">Reference proteome</keyword>
<proteinExistence type="predicted"/>
<dbReference type="Proteomes" id="UP001152622">
    <property type="component" value="Chromosome 3"/>
</dbReference>